<evidence type="ECO:0000313" key="7">
    <source>
        <dbReference type="Proteomes" id="UP000663828"/>
    </source>
</evidence>
<dbReference type="Pfam" id="PF21253">
    <property type="entry name" value="Mann_GBD_bact"/>
    <property type="match status" value="1"/>
</dbReference>
<dbReference type="AlphaFoldDB" id="A0A813RL60"/>
<keyword evidence="2" id="KW-0378">Hydrolase</keyword>
<comment type="caution">
    <text evidence="6">The sequence shown here is derived from an EMBL/GenBank/DDBJ whole genome shotgun (WGS) entry which is preliminary data.</text>
</comment>
<sequence>MHPTPVFIITLWLVALNLCCYTQQTADQRANAKTKQILAYITDLPKQGKMLSGQFAGYSPDTFNAQQIDEIAEQTDQVPAILGCDYACGWSFKTPPENIIDYTCNPTLKEHWNEGGLVTVNMHLPNPVSSNGGGYKDRWNLNYADLTNPNSETGHRWRLFLDRIAQGLDDLQLAGVTVLFRPLHEMNGDWFYWCNQNPDTFKNVWRHMFTYLTNVKNLHNVLWVYSPDQSRSEPSKYYPGDAYVDIVALDVYTDDPNSMKGYQEMIGLNKPFALGEVGPQTINGQFDYTRWLSAVQSVFPRVAYFLAWNDGWSPIRNRNAFAFLNSPRIVNRGQITVNGGTSTGSSSDTSSSLNTVLYNFSNGVSEWKGSNVIGGPWQSNEFMVKSTESLKADIQLSEGGRYVLYTQQKSTFNLSGRKRLTAQARVASWGFSNNGKISAKLYIKAGSAWRWYDSGEVELNSKSATTLSLNLNQIFSGELNDIQEIGVEYVSNAYGYNTAIYLSYISVE</sequence>
<comment type="similarity">
    <text evidence="1">Belongs to the glycosyl hydrolase 26 family.</text>
</comment>
<feature type="signal peptide" evidence="4">
    <location>
        <begin position="1"/>
        <end position="22"/>
    </location>
</feature>
<dbReference type="GO" id="GO:0016985">
    <property type="term" value="F:mannan endo-1,4-beta-mannosidase activity"/>
    <property type="evidence" value="ECO:0007669"/>
    <property type="project" value="InterPro"/>
</dbReference>
<organism evidence="6 7">
    <name type="scientific">Adineta ricciae</name>
    <name type="common">Rotifer</name>
    <dbReference type="NCBI Taxonomy" id="249248"/>
    <lineage>
        <taxon>Eukaryota</taxon>
        <taxon>Metazoa</taxon>
        <taxon>Spiralia</taxon>
        <taxon>Gnathifera</taxon>
        <taxon>Rotifera</taxon>
        <taxon>Eurotatoria</taxon>
        <taxon>Bdelloidea</taxon>
        <taxon>Adinetida</taxon>
        <taxon>Adinetidae</taxon>
        <taxon>Adineta</taxon>
    </lineage>
</organism>
<protein>
    <recommendedName>
        <fullName evidence="5">GH26 domain-containing protein</fullName>
    </recommendedName>
</protein>
<dbReference type="SUPFAM" id="SSF51445">
    <property type="entry name" value="(Trans)glycosidases"/>
    <property type="match status" value="1"/>
</dbReference>
<dbReference type="Gene3D" id="3.20.20.80">
    <property type="entry name" value="Glycosidases"/>
    <property type="match status" value="1"/>
</dbReference>
<keyword evidence="3" id="KW-0326">Glycosidase</keyword>
<dbReference type="EMBL" id="CAJNOR010000066">
    <property type="protein sequence ID" value="CAF0781854.1"/>
    <property type="molecule type" value="Genomic_DNA"/>
</dbReference>
<dbReference type="GO" id="GO:0006080">
    <property type="term" value="P:substituted mannan metabolic process"/>
    <property type="evidence" value="ECO:0007669"/>
    <property type="project" value="InterPro"/>
</dbReference>
<keyword evidence="4" id="KW-0732">Signal</keyword>
<name>A0A813RL60_ADIRI</name>
<evidence type="ECO:0000256" key="3">
    <source>
        <dbReference type="ARBA" id="ARBA00023295"/>
    </source>
</evidence>
<dbReference type="InterPro" id="IPR000805">
    <property type="entry name" value="Glyco_hydro_26"/>
</dbReference>
<dbReference type="SUPFAM" id="SSF49785">
    <property type="entry name" value="Galactose-binding domain-like"/>
    <property type="match status" value="1"/>
</dbReference>
<proteinExistence type="inferred from homology"/>
<dbReference type="InterPro" id="IPR022790">
    <property type="entry name" value="GH26_dom"/>
</dbReference>
<evidence type="ECO:0000259" key="5">
    <source>
        <dbReference type="PROSITE" id="PS51764"/>
    </source>
</evidence>
<keyword evidence="7" id="KW-1185">Reference proteome</keyword>
<dbReference type="Pfam" id="PF02156">
    <property type="entry name" value="Glyco_hydro_26"/>
    <property type="match status" value="1"/>
</dbReference>
<dbReference type="PROSITE" id="PS51764">
    <property type="entry name" value="GH26"/>
    <property type="match status" value="1"/>
</dbReference>
<evidence type="ECO:0000256" key="2">
    <source>
        <dbReference type="ARBA" id="ARBA00022801"/>
    </source>
</evidence>
<accession>A0A813RL60</accession>
<gene>
    <name evidence="6" type="ORF">XAT740_LOCUS2014</name>
</gene>
<reference evidence="6" key="1">
    <citation type="submission" date="2021-02" db="EMBL/GenBank/DDBJ databases">
        <authorList>
            <person name="Nowell W R."/>
        </authorList>
    </citation>
    <scope>NUCLEOTIDE SEQUENCE</scope>
</reference>
<feature type="domain" description="GH26" evidence="5">
    <location>
        <begin position="32"/>
        <end position="333"/>
    </location>
</feature>
<dbReference type="PANTHER" id="PTHR40079">
    <property type="entry name" value="MANNAN ENDO-1,4-BETA-MANNOSIDASE E-RELATED"/>
    <property type="match status" value="1"/>
</dbReference>
<dbReference type="Gene3D" id="2.60.120.260">
    <property type="entry name" value="Galactose-binding domain-like"/>
    <property type="match status" value="1"/>
</dbReference>
<dbReference type="InterPro" id="IPR017853">
    <property type="entry name" value="GH"/>
</dbReference>
<evidence type="ECO:0000313" key="6">
    <source>
        <dbReference type="EMBL" id="CAF0781854.1"/>
    </source>
</evidence>
<dbReference type="InterPro" id="IPR008979">
    <property type="entry name" value="Galactose-bd-like_sf"/>
</dbReference>
<evidence type="ECO:0000256" key="4">
    <source>
        <dbReference type="SAM" id="SignalP"/>
    </source>
</evidence>
<dbReference type="InterPro" id="IPR049475">
    <property type="entry name" value="Mann_GBD_bact"/>
</dbReference>
<evidence type="ECO:0000256" key="1">
    <source>
        <dbReference type="ARBA" id="ARBA00007754"/>
    </source>
</evidence>
<dbReference type="PRINTS" id="PR00739">
    <property type="entry name" value="GLHYDRLASE26"/>
</dbReference>
<feature type="chain" id="PRO_5032656866" description="GH26 domain-containing protein" evidence="4">
    <location>
        <begin position="23"/>
        <end position="508"/>
    </location>
</feature>
<dbReference type="Proteomes" id="UP000663828">
    <property type="component" value="Unassembled WGS sequence"/>
</dbReference>
<dbReference type="PANTHER" id="PTHR40079:SF4">
    <property type="entry name" value="GH26 DOMAIN-CONTAINING PROTEIN-RELATED"/>
    <property type="match status" value="1"/>
</dbReference>